<dbReference type="InterPro" id="IPR002889">
    <property type="entry name" value="WSC_carb-bd"/>
</dbReference>
<dbReference type="GO" id="GO:0004497">
    <property type="term" value="F:monooxygenase activity"/>
    <property type="evidence" value="ECO:0007669"/>
    <property type="project" value="UniProtKB-KW"/>
</dbReference>
<keyword evidence="10" id="KW-0186">Copper</keyword>
<evidence type="ECO:0000256" key="5">
    <source>
        <dbReference type="ARBA" id="ARBA00022692"/>
    </source>
</evidence>
<evidence type="ECO:0000313" key="17">
    <source>
        <dbReference type="EMBL" id="KAK3390723.1"/>
    </source>
</evidence>
<dbReference type="EMBL" id="JAULSW010000002">
    <property type="protein sequence ID" value="KAK3390723.1"/>
    <property type="molecule type" value="Genomic_DNA"/>
</dbReference>
<evidence type="ECO:0000313" key="18">
    <source>
        <dbReference type="Proteomes" id="UP001285441"/>
    </source>
</evidence>
<keyword evidence="12" id="KW-0472">Membrane</keyword>
<comment type="subcellular location">
    <subcellularLocation>
        <location evidence="2">Membrane</location>
        <topology evidence="2">Single-pass membrane protein</topology>
    </subcellularLocation>
    <subcellularLocation>
        <location evidence="3">Secreted</location>
    </subcellularLocation>
</comment>
<accession>A0AAE0NZN0</accession>
<reference evidence="17" key="2">
    <citation type="submission" date="2023-06" db="EMBL/GenBank/DDBJ databases">
        <authorList>
            <consortium name="Lawrence Berkeley National Laboratory"/>
            <person name="Haridas S."/>
            <person name="Hensen N."/>
            <person name="Bonometti L."/>
            <person name="Westerberg I."/>
            <person name="Brannstrom I.O."/>
            <person name="Guillou S."/>
            <person name="Cros-Aarteil S."/>
            <person name="Calhoun S."/>
            <person name="Kuo A."/>
            <person name="Mondo S."/>
            <person name="Pangilinan J."/>
            <person name="Riley R."/>
            <person name="LaButti K."/>
            <person name="Andreopoulos B."/>
            <person name="Lipzen A."/>
            <person name="Chen C."/>
            <person name="Yanf M."/>
            <person name="Daum C."/>
            <person name="Ng V."/>
            <person name="Clum A."/>
            <person name="Steindorff A."/>
            <person name="Ohm R."/>
            <person name="Martin F."/>
            <person name="Silar P."/>
            <person name="Natvig D."/>
            <person name="Lalanne C."/>
            <person name="Gautier V."/>
            <person name="Ament-velasquez S.L."/>
            <person name="Kruys A."/>
            <person name="Hutchinson M.I."/>
            <person name="Powell A.J."/>
            <person name="Barry K."/>
            <person name="Miller A.N."/>
            <person name="Grigoriev I.V."/>
            <person name="Debuchy R."/>
            <person name="Gladieux P."/>
            <person name="Thoren M.H."/>
            <person name="Johannesson H."/>
        </authorList>
    </citation>
    <scope>NUCLEOTIDE SEQUENCE</scope>
    <source>
        <strain evidence="17">CBS 232.78</strain>
    </source>
</reference>
<dbReference type="InterPro" id="IPR054497">
    <property type="entry name" value="LPMO_AA14"/>
</dbReference>
<evidence type="ECO:0000259" key="16">
    <source>
        <dbReference type="PROSITE" id="PS51212"/>
    </source>
</evidence>
<evidence type="ECO:0000256" key="7">
    <source>
        <dbReference type="ARBA" id="ARBA00022729"/>
    </source>
</evidence>
<organism evidence="17 18">
    <name type="scientific">Podospora didyma</name>
    <dbReference type="NCBI Taxonomy" id="330526"/>
    <lineage>
        <taxon>Eukaryota</taxon>
        <taxon>Fungi</taxon>
        <taxon>Dikarya</taxon>
        <taxon>Ascomycota</taxon>
        <taxon>Pezizomycotina</taxon>
        <taxon>Sordariomycetes</taxon>
        <taxon>Sordariomycetidae</taxon>
        <taxon>Sordariales</taxon>
        <taxon>Podosporaceae</taxon>
        <taxon>Podospora</taxon>
    </lineage>
</organism>
<keyword evidence="9" id="KW-0560">Oxidoreductase</keyword>
<dbReference type="Proteomes" id="UP001285441">
    <property type="component" value="Unassembled WGS sequence"/>
</dbReference>
<evidence type="ECO:0000256" key="10">
    <source>
        <dbReference type="ARBA" id="ARBA00023008"/>
    </source>
</evidence>
<evidence type="ECO:0000256" key="2">
    <source>
        <dbReference type="ARBA" id="ARBA00004167"/>
    </source>
</evidence>
<sequence>MDTDMVFDILINAVTSLMARQHLFPPEHKSHRHGSWHLPLHSFDSLTDIRSLSSDRSFSVHSFILRFLEMFVKGVVLAALASGATAHVAAWAKGMYCKGGNNASVDEQNTNTAVVPLYNLPFEDFWMQHDRGCDKVPPPNGESLELPAGGRFKVELAHNRGQTTLSFDGRYTSDWPDGETHTEPWTGANAGDCLSDGIMHAQSYETAAGTAFAISYHSNISEVNINNTVVFSVAANTPWKRETWYDVPADMPPCPVGGCYCAWLWVPQGCGIRNEYMQNFKCHVTGSTSTKALGIPQAPVWCGDDPSKCVTGPKQIVVYNQLTGNNVNPPSGATPAYSGKTGFNPGAQTDIFVGDEANTPPPAVYPKGNKYLGCYTDSGSPRVLAVMPQIGESLTPQICVQSCTKMAYKYAGLEDGHECWCGLTAPALSLKVAESQCSKQCTGSVQTCGAGGFIEVYSTGVTAPLPPVTPPPASWTAAGCYYDPVTPRALPVQKDVASPVTVASCVAACSGYAYAGVEYGHECYCGNTMAGVQQAPDTDCNIPCPGDSTVMCGSGGRINVYKYAPSSSSTSATSLAATSFSASTILSTSVKSSTSTTLSASVKSSSTVKSSTPSTVSVLPTPTPTTVSWLYICQYTNWAAPCSNVQVKHSASCVTFKNTSFYHNFRSAGPDTGKCVLYNSDNCATGVENYTLAFPGVTTFGNQNAHWGSVKCFLN</sequence>
<dbReference type="PROSITE" id="PS51212">
    <property type="entry name" value="WSC"/>
    <property type="match status" value="2"/>
</dbReference>
<dbReference type="PANTHER" id="PTHR24269">
    <property type="entry name" value="KREMEN PROTEIN"/>
    <property type="match status" value="1"/>
</dbReference>
<dbReference type="PANTHER" id="PTHR24269:SF16">
    <property type="entry name" value="PROTEIN SLG1"/>
    <property type="match status" value="1"/>
</dbReference>
<evidence type="ECO:0000256" key="11">
    <source>
        <dbReference type="ARBA" id="ARBA00023033"/>
    </source>
</evidence>
<evidence type="ECO:0000256" key="6">
    <source>
        <dbReference type="ARBA" id="ARBA00022723"/>
    </source>
</evidence>
<dbReference type="GO" id="GO:0005576">
    <property type="term" value="C:extracellular region"/>
    <property type="evidence" value="ECO:0007669"/>
    <property type="project" value="UniProtKB-SubCell"/>
</dbReference>
<keyword evidence="6" id="KW-0479">Metal-binding</keyword>
<evidence type="ECO:0000256" key="14">
    <source>
        <dbReference type="ARBA" id="ARBA00023180"/>
    </source>
</evidence>
<comment type="similarity">
    <text evidence="15">Belongs to the polysaccharide monooxygenase AA14 family.</text>
</comment>
<dbReference type="Pfam" id="PF01822">
    <property type="entry name" value="WSC"/>
    <property type="match status" value="2"/>
</dbReference>
<name>A0AAE0NZN0_9PEZI</name>
<comment type="cofactor">
    <cofactor evidence="1">
        <name>Cu(2+)</name>
        <dbReference type="ChEBI" id="CHEBI:29036"/>
    </cofactor>
</comment>
<keyword evidence="11" id="KW-0503">Monooxygenase</keyword>
<keyword evidence="8" id="KW-1133">Transmembrane helix</keyword>
<feature type="domain" description="WSC" evidence="16">
    <location>
        <begin position="474"/>
        <end position="564"/>
    </location>
</feature>
<dbReference type="InterPro" id="IPR051836">
    <property type="entry name" value="Kremen_rcpt"/>
</dbReference>
<evidence type="ECO:0000256" key="9">
    <source>
        <dbReference type="ARBA" id="ARBA00023002"/>
    </source>
</evidence>
<dbReference type="AlphaFoldDB" id="A0AAE0NZN0"/>
<keyword evidence="14" id="KW-0325">Glycoprotein</keyword>
<protein>
    <submittedName>
        <fullName evidence="17">WSC domain-containing protein</fullName>
    </submittedName>
</protein>
<keyword evidence="7" id="KW-0732">Signal</keyword>
<evidence type="ECO:0000256" key="3">
    <source>
        <dbReference type="ARBA" id="ARBA00004613"/>
    </source>
</evidence>
<reference evidence="17" key="1">
    <citation type="journal article" date="2023" name="Mol. Phylogenet. Evol.">
        <title>Genome-scale phylogeny and comparative genomics of the fungal order Sordariales.</title>
        <authorList>
            <person name="Hensen N."/>
            <person name="Bonometti L."/>
            <person name="Westerberg I."/>
            <person name="Brannstrom I.O."/>
            <person name="Guillou S."/>
            <person name="Cros-Aarteil S."/>
            <person name="Calhoun S."/>
            <person name="Haridas S."/>
            <person name="Kuo A."/>
            <person name="Mondo S."/>
            <person name="Pangilinan J."/>
            <person name="Riley R."/>
            <person name="LaButti K."/>
            <person name="Andreopoulos B."/>
            <person name="Lipzen A."/>
            <person name="Chen C."/>
            <person name="Yan M."/>
            <person name="Daum C."/>
            <person name="Ng V."/>
            <person name="Clum A."/>
            <person name="Steindorff A."/>
            <person name="Ohm R.A."/>
            <person name="Martin F."/>
            <person name="Silar P."/>
            <person name="Natvig D.O."/>
            <person name="Lalanne C."/>
            <person name="Gautier V."/>
            <person name="Ament-Velasquez S.L."/>
            <person name="Kruys A."/>
            <person name="Hutchinson M.I."/>
            <person name="Powell A.J."/>
            <person name="Barry K."/>
            <person name="Miller A.N."/>
            <person name="Grigoriev I.V."/>
            <person name="Debuchy R."/>
            <person name="Gladieux P."/>
            <person name="Hiltunen Thoren M."/>
            <person name="Johannesson H."/>
        </authorList>
    </citation>
    <scope>NUCLEOTIDE SEQUENCE</scope>
    <source>
        <strain evidence="17">CBS 232.78</strain>
    </source>
</reference>
<evidence type="ECO:0000256" key="4">
    <source>
        <dbReference type="ARBA" id="ARBA00022525"/>
    </source>
</evidence>
<evidence type="ECO:0000256" key="15">
    <source>
        <dbReference type="ARBA" id="ARBA00046340"/>
    </source>
</evidence>
<evidence type="ECO:0000256" key="8">
    <source>
        <dbReference type="ARBA" id="ARBA00022989"/>
    </source>
</evidence>
<evidence type="ECO:0000256" key="13">
    <source>
        <dbReference type="ARBA" id="ARBA00023157"/>
    </source>
</evidence>
<feature type="domain" description="WSC" evidence="16">
    <location>
        <begin position="368"/>
        <end position="460"/>
    </location>
</feature>
<keyword evidence="5" id="KW-0812">Transmembrane</keyword>
<dbReference type="GO" id="GO:0046872">
    <property type="term" value="F:metal ion binding"/>
    <property type="evidence" value="ECO:0007669"/>
    <property type="project" value="UniProtKB-KW"/>
</dbReference>
<dbReference type="SMART" id="SM00321">
    <property type="entry name" value="WSC"/>
    <property type="match status" value="2"/>
</dbReference>
<dbReference type="GO" id="GO:0005886">
    <property type="term" value="C:plasma membrane"/>
    <property type="evidence" value="ECO:0007669"/>
    <property type="project" value="TreeGrafter"/>
</dbReference>
<evidence type="ECO:0000256" key="1">
    <source>
        <dbReference type="ARBA" id="ARBA00001973"/>
    </source>
</evidence>
<gene>
    <name evidence="17" type="ORF">B0H63DRAFT_410681</name>
</gene>
<keyword evidence="18" id="KW-1185">Reference proteome</keyword>
<keyword evidence="4" id="KW-0964">Secreted</keyword>
<dbReference type="Pfam" id="PF22810">
    <property type="entry name" value="LPMO_AA14"/>
    <property type="match status" value="1"/>
</dbReference>
<comment type="caution">
    <text evidence="17">The sequence shown here is derived from an EMBL/GenBank/DDBJ whole genome shotgun (WGS) entry which is preliminary data.</text>
</comment>
<proteinExistence type="inferred from homology"/>
<keyword evidence="13" id="KW-1015">Disulfide bond</keyword>
<evidence type="ECO:0000256" key="12">
    <source>
        <dbReference type="ARBA" id="ARBA00023136"/>
    </source>
</evidence>